<dbReference type="GO" id="GO:0009986">
    <property type="term" value="C:cell surface"/>
    <property type="evidence" value="ECO:0000318"/>
    <property type="project" value="GO_Central"/>
</dbReference>
<gene>
    <name evidence="14" type="primary">LOC100180531</name>
</gene>
<sequence length="210" mass="23170">MLKKIGIVLLLVHLFQVNGQYSDNNKEFEGSGETTVDTIITDDEDMIDMMEGSTSGMNEVTTTIVRDTPPSLEKETWDEEPEVILESTPPLSGHKDKEEIGEVPVKSKFDVEPSEMGDGDNVEVKDNEDGEVLSEKPSDPKKTVSFAQSSQLMAALIIGGCVGLLFAVCVIMLLAYRMRKKDEGSYALDEQKKPASPSAYQYSQGQEYYA</sequence>
<keyword evidence="15" id="KW-1185">Reference proteome</keyword>
<evidence type="ECO:0000256" key="9">
    <source>
        <dbReference type="RuleBase" id="RU000649"/>
    </source>
</evidence>
<reference evidence="14" key="3">
    <citation type="submission" date="2025-08" db="UniProtKB">
        <authorList>
            <consortium name="Ensembl"/>
        </authorList>
    </citation>
    <scope>IDENTIFICATION</scope>
</reference>
<evidence type="ECO:0000256" key="10">
    <source>
        <dbReference type="SAM" id="MobiDB-lite"/>
    </source>
</evidence>
<dbReference type="AlphaFoldDB" id="H2XWH1"/>
<comment type="subcellular location">
    <subcellularLocation>
        <location evidence="1 9">Membrane</location>
        <topology evidence="1 9">Single-pass type I membrane protein</topology>
    </subcellularLocation>
</comment>
<dbReference type="PANTHER" id="PTHR10915">
    <property type="entry name" value="SYNDECAN"/>
    <property type="match status" value="1"/>
</dbReference>
<reference evidence="14" key="2">
    <citation type="journal article" date="2008" name="Genome Biol.">
        <title>Improved genome assembly and evidence-based global gene model set for the chordate Ciona intestinalis: new insight into intron and operon populations.</title>
        <authorList>
            <person name="Satou Y."/>
            <person name="Mineta K."/>
            <person name="Ogasawara M."/>
            <person name="Sasakura Y."/>
            <person name="Shoguchi E."/>
            <person name="Ueno K."/>
            <person name="Yamada L."/>
            <person name="Matsumoto J."/>
            <person name="Wasserscheid J."/>
            <person name="Dewar K."/>
            <person name="Wiley G.B."/>
            <person name="Macmil S.L."/>
            <person name="Roe B.A."/>
            <person name="Zeller R.W."/>
            <person name="Hastings K.E."/>
            <person name="Lemaire P."/>
            <person name="Lindquist E."/>
            <person name="Endo T."/>
            <person name="Hotta K."/>
            <person name="Inaba K."/>
        </authorList>
    </citation>
    <scope>NUCLEOTIDE SEQUENCE [LARGE SCALE GENOMIC DNA]</scope>
    <source>
        <strain evidence="14">wild type</strain>
    </source>
</reference>
<feature type="chain" id="PRO_5030172492" description="Syndecan" evidence="12">
    <location>
        <begin position="20"/>
        <end position="210"/>
    </location>
</feature>
<evidence type="ECO:0000256" key="2">
    <source>
        <dbReference type="ARBA" id="ARBA00005343"/>
    </source>
</evidence>
<dbReference type="Proteomes" id="UP000008144">
    <property type="component" value="Chromosome 2"/>
</dbReference>
<dbReference type="GO" id="GO:0016477">
    <property type="term" value="P:cell migration"/>
    <property type="evidence" value="ECO:0000318"/>
    <property type="project" value="GO_Central"/>
</dbReference>
<evidence type="ECO:0000259" key="13">
    <source>
        <dbReference type="Pfam" id="PF01034"/>
    </source>
</evidence>
<dbReference type="GeneID" id="100180531"/>
<evidence type="ECO:0000256" key="8">
    <source>
        <dbReference type="ARBA" id="ARBA00023207"/>
    </source>
</evidence>
<dbReference type="EMBL" id="EAAA01001551">
    <property type="status" value="NOT_ANNOTATED_CDS"/>
    <property type="molecule type" value="Genomic_DNA"/>
</dbReference>
<keyword evidence="7 9" id="KW-0325">Glycoprotein</keyword>
<evidence type="ECO:0000256" key="7">
    <source>
        <dbReference type="ARBA" id="ARBA00023180"/>
    </source>
</evidence>
<feature type="domain" description="Syndecan/Neurexin" evidence="13">
    <location>
        <begin position="145"/>
        <end position="207"/>
    </location>
</feature>
<feature type="transmembrane region" description="Helical" evidence="11">
    <location>
        <begin position="152"/>
        <end position="176"/>
    </location>
</feature>
<evidence type="ECO:0000256" key="11">
    <source>
        <dbReference type="SAM" id="Phobius"/>
    </source>
</evidence>
<evidence type="ECO:0000313" key="14">
    <source>
        <dbReference type="Ensembl" id="ENSCINP00000034005.1"/>
    </source>
</evidence>
<dbReference type="OMA" id="FAVCVIM"/>
<dbReference type="Ensembl" id="ENSCINT00000032054.1">
    <property type="protein sequence ID" value="ENSCINP00000034005.1"/>
    <property type="gene ID" value="ENSCING00000018512.1"/>
</dbReference>
<accession>H2XWH1</accession>
<feature type="region of interest" description="Disordered" evidence="10">
    <location>
        <begin position="110"/>
        <end position="142"/>
    </location>
</feature>
<keyword evidence="5 11" id="KW-1133">Transmembrane helix</keyword>
<dbReference type="InterPro" id="IPR001050">
    <property type="entry name" value="Syndecan"/>
</dbReference>
<dbReference type="RefSeq" id="XP_026696263.1">
    <property type="nucleotide sequence ID" value="XM_026840462.1"/>
</dbReference>
<dbReference type="PANTHER" id="PTHR10915:SF1">
    <property type="entry name" value="SYNDECAN"/>
    <property type="match status" value="1"/>
</dbReference>
<keyword evidence="4 9" id="KW-0654">Proteoglycan</keyword>
<dbReference type="GO" id="GO:0016020">
    <property type="term" value="C:membrane"/>
    <property type="evidence" value="ECO:0007669"/>
    <property type="project" value="UniProtKB-SubCell"/>
</dbReference>
<feature type="compositionally biased region" description="Acidic residues" evidence="10">
    <location>
        <begin position="112"/>
        <end position="121"/>
    </location>
</feature>
<dbReference type="InterPro" id="IPR027789">
    <property type="entry name" value="Syndecan/Neurexin_dom"/>
</dbReference>
<evidence type="ECO:0000256" key="4">
    <source>
        <dbReference type="ARBA" id="ARBA00022974"/>
    </source>
</evidence>
<keyword evidence="8 9" id="KW-0357">Heparan sulfate</keyword>
<dbReference type="STRING" id="7719.ENSCINP00000034005"/>
<feature type="compositionally biased region" description="Basic and acidic residues" evidence="10">
    <location>
        <begin position="122"/>
        <end position="142"/>
    </location>
</feature>
<evidence type="ECO:0000256" key="1">
    <source>
        <dbReference type="ARBA" id="ARBA00004479"/>
    </source>
</evidence>
<dbReference type="InterPro" id="IPR030479">
    <property type="entry name" value="Syndecan_CS"/>
</dbReference>
<dbReference type="HOGENOM" id="CLU_046599_1_0_1"/>
<name>H2XWH1_CIOIN</name>
<evidence type="ECO:0000313" key="15">
    <source>
        <dbReference type="Proteomes" id="UP000008144"/>
    </source>
</evidence>
<proteinExistence type="inferred from homology"/>
<evidence type="ECO:0000256" key="5">
    <source>
        <dbReference type="ARBA" id="ARBA00022989"/>
    </source>
</evidence>
<dbReference type="PROSITE" id="PS00964">
    <property type="entry name" value="SYNDECAN"/>
    <property type="match status" value="1"/>
</dbReference>
<reference evidence="15" key="1">
    <citation type="journal article" date="2002" name="Science">
        <title>The draft genome of Ciona intestinalis: insights into chordate and vertebrate origins.</title>
        <authorList>
            <person name="Dehal P."/>
            <person name="Satou Y."/>
            <person name="Campbell R.K."/>
            <person name="Chapman J."/>
            <person name="Degnan B."/>
            <person name="De Tomaso A."/>
            <person name="Davidson B."/>
            <person name="Di Gregorio A."/>
            <person name="Gelpke M."/>
            <person name="Goodstein D.M."/>
            <person name="Harafuji N."/>
            <person name="Hastings K.E."/>
            <person name="Ho I."/>
            <person name="Hotta K."/>
            <person name="Huang W."/>
            <person name="Kawashima T."/>
            <person name="Lemaire P."/>
            <person name="Martinez D."/>
            <person name="Meinertzhagen I.A."/>
            <person name="Necula S."/>
            <person name="Nonaka M."/>
            <person name="Putnam N."/>
            <person name="Rash S."/>
            <person name="Saiga H."/>
            <person name="Satake M."/>
            <person name="Terry A."/>
            <person name="Yamada L."/>
            <person name="Wang H.G."/>
            <person name="Awazu S."/>
            <person name="Azumi K."/>
            <person name="Boore J."/>
            <person name="Branno M."/>
            <person name="Chin-Bow S."/>
            <person name="DeSantis R."/>
            <person name="Doyle S."/>
            <person name="Francino P."/>
            <person name="Keys D.N."/>
            <person name="Haga S."/>
            <person name="Hayashi H."/>
            <person name="Hino K."/>
            <person name="Imai K.S."/>
            <person name="Inaba K."/>
            <person name="Kano S."/>
            <person name="Kobayashi K."/>
            <person name="Kobayashi M."/>
            <person name="Lee B.I."/>
            <person name="Makabe K.W."/>
            <person name="Manohar C."/>
            <person name="Matassi G."/>
            <person name="Medina M."/>
            <person name="Mochizuki Y."/>
            <person name="Mount S."/>
            <person name="Morishita T."/>
            <person name="Miura S."/>
            <person name="Nakayama A."/>
            <person name="Nishizaka S."/>
            <person name="Nomoto H."/>
            <person name="Ohta F."/>
            <person name="Oishi K."/>
            <person name="Rigoutsos I."/>
            <person name="Sano M."/>
            <person name="Sasaki A."/>
            <person name="Sasakura Y."/>
            <person name="Shoguchi E."/>
            <person name="Shin-i T."/>
            <person name="Spagnuolo A."/>
            <person name="Stainier D."/>
            <person name="Suzuki M.M."/>
            <person name="Tassy O."/>
            <person name="Takatori N."/>
            <person name="Tokuoka M."/>
            <person name="Yagi K."/>
            <person name="Yoshizaki F."/>
            <person name="Wada S."/>
            <person name="Zhang C."/>
            <person name="Hyatt P.D."/>
            <person name="Larimer F."/>
            <person name="Detter C."/>
            <person name="Doggett N."/>
            <person name="Glavina T."/>
            <person name="Hawkins T."/>
            <person name="Richardson P."/>
            <person name="Lucas S."/>
            <person name="Kohara Y."/>
            <person name="Levine M."/>
            <person name="Satoh N."/>
            <person name="Rokhsar D.S."/>
        </authorList>
    </citation>
    <scope>NUCLEOTIDE SEQUENCE [LARGE SCALE GENOMIC DNA]</scope>
</reference>
<keyword evidence="12" id="KW-0732">Signal</keyword>
<feature type="region of interest" description="Disordered" evidence="10">
    <location>
        <begin position="185"/>
        <end position="210"/>
    </location>
</feature>
<keyword evidence="6 11" id="KW-0472">Membrane</keyword>
<feature type="compositionally biased region" description="Polar residues" evidence="10">
    <location>
        <begin position="198"/>
        <end position="210"/>
    </location>
</feature>
<dbReference type="InParanoid" id="H2XWH1"/>
<evidence type="ECO:0000256" key="6">
    <source>
        <dbReference type="ARBA" id="ARBA00023136"/>
    </source>
</evidence>
<evidence type="ECO:0000256" key="3">
    <source>
        <dbReference type="ARBA" id="ARBA00022692"/>
    </source>
</evidence>
<dbReference type="GeneTree" id="ENSGT00940000168670"/>
<organism evidence="14 15">
    <name type="scientific">Ciona intestinalis</name>
    <name type="common">Transparent sea squirt</name>
    <name type="synonym">Ascidia intestinalis</name>
    <dbReference type="NCBI Taxonomy" id="7719"/>
    <lineage>
        <taxon>Eukaryota</taxon>
        <taxon>Metazoa</taxon>
        <taxon>Chordata</taxon>
        <taxon>Tunicata</taxon>
        <taxon>Ascidiacea</taxon>
        <taxon>Phlebobranchia</taxon>
        <taxon>Cionidae</taxon>
        <taxon>Ciona</taxon>
    </lineage>
</organism>
<evidence type="ECO:0000256" key="12">
    <source>
        <dbReference type="SAM" id="SignalP"/>
    </source>
</evidence>
<feature type="signal peptide" evidence="12">
    <location>
        <begin position="1"/>
        <end position="19"/>
    </location>
</feature>
<comment type="similarity">
    <text evidence="2 9">Belongs to the syndecan proteoglycan family.</text>
</comment>
<keyword evidence="3 9" id="KW-0812">Transmembrane</keyword>
<reference evidence="14" key="4">
    <citation type="submission" date="2025-09" db="UniProtKB">
        <authorList>
            <consortium name="Ensembl"/>
        </authorList>
    </citation>
    <scope>IDENTIFICATION</scope>
</reference>
<protein>
    <recommendedName>
        <fullName evidence="9">Syndecan</fullName>
    </recommendedName>
</protein>
<comment type="function">
    <text evidence="9">Cell surface proteoglycan.</text>
</comment>
<dbReference type="Pfam" id="PF01034">
    <property type="entry name" value="Syndecan"/>
    <property type="match status" value="1"/>
</dbReference>